<dbReference type="KEGG" id="nfl:COO91_08118"/>
<dbReference type="InterPro" id="IPR036930">
    <property type="entry name" value="WGR_dom_sf"/>
</dbReference>
<dbReference type="Proteomes" id="UP000232003">
    <property type="component" value="Chromosome"/>
</dbReference>
<dbReference type="InterPro" id="IPR008893">
    <property type="entry name" value="WGR_domain"/>
</dbReference>
<dbReference type="InterPro" id="IPR049809">
    <property type="entry name" value="YehF/YfeS-like_WGR"/>
</dbReference>
<reference evidence="2 3" key="1">
    <citation type="submission" date="2017-11" db="EMBL/GenBank/DDBJ databases">
        <title>Complete genome of a free-living desiccation-tolerant cyanobacterium and its photosynthetic adaptation to extreme terrestrial habitat.</title>
        <authorList>
            <person name="Shang J."/>
        </authorList>
    </citation>
    <scope>NUCLEOTIDE SEQUENCE [LARGE SCALE GENOMIC DNA]</scope>
    <source>
        <strain evidence="2 3">CCNUN1</strain>
    </source>
</reference>
<dbReference type="OrthoDB" id="489706at2"/>
<proteinExistence type="predicted"/>
<organism evidence="2 3">
    <name type="scientific">Nostoc flagelliforme CCNUN1</name>
    <dbReference type="NCBI Taxonomy" id="2038116"/>
    <lineage>
        <taxon>Bacteria</taxon>
        <taxon>Bacillati</taxon>
        <taxon>Cyanobacteriota</taxon>
        <taxon>Cyanophyceae</taxon>
        <taxon>Nostocales</taxon>
        <taxon>Nostocaceae</taxon>
        <taxon>Nostoc</taxon>
    </lineage>
</organism>
<dbReference type="EMBL" id="CP024785">
    <property type="protein sequence ID" value="AUB42020.1"/>
    <property type="molecule type" value="Genomic_DNA"/>
</dbReference>
<feature type="domain" description="WGR" evidence="1">
    <location>
        <begin position="1"/>
        <end position="80"/>
    </location>
</feature>
<dbReference type="CDD" id="cd07996">
    <property type="entry name" value="WGR_MMR_like"/>
    <property type="match status" value="1"/>
</dbReference>
<evidence type="ECO:0000259" key="1">
    <source>
        <dbReference type="PROSITE" id="PS51977"/>
    </source>
</evidence>
<gene>
    <name evidence="2" type="ORF">COO91_08118</name>
</gene>
<protein>
    <submittedName>
        <fullName evidence="2">WGR domain, putative DNA-binding domain in MolR</fullName>
    </submittedName>
</protein>
<dbReference type="Gene3D" id="2.20.140.10">
    <property type="entry name" value="WGR domain"/>
    <property type="match status" value="1"/>
</dbReference>
<keyword evidence="2" id="KW-0238">DNA-binding</keyword>
<dbReference type="Pfam" id="PF05406">
    <property type="entry name" value="WGR"/>
    <property type="match status" value="1"/>
</dbReference>
<dbReference type="AlphaFoldDB" id="A0A2K8T324"/>
<evidence type="ECO:0000313" key="2">
    <source>
        <dbReference type="EMBL" id="AUB42020.1"/>
    </source>
</evidence>
<dbReference type="SMART" id="SM00773">
    <property type="entry name" value="WGR"/>
    <property type="match status" value="1"/>
</dbReference>
<dbReference type="RefSeq" id="WP_100902205.1">
    <property type="nucleotide sequence ID" value="NZ_CAWNNC010000001.1"/>
</dbReference>
<keyword evidence="3" id="KW-1185">Reference proteome</keyword>
<dbReference type="GO" id="GO:0003677">
    <property type="term" value="F:DNA binding"/>
    <property type="evidence" value="ECO:0007669"/>
    <property type="project" value="UniProtKB-KW"/>
</dbReference>
<evidence type="ECO:0000313" key="3">
    <source>
        <dbReference type="Proteomes" id="UP000232003"/>
    </source>
</evidence>
<accession>A0A2K8T324</accession>
<dbReference type="SUPFAM" id="SSF142921">
    <property type="entry name" value="WGR domain-like"/>
    <property type="match status" value="1"/>
</dbReference>
<name>A0A2K8T324_9NOSO</name>
<dbReference type="PROSITE" id="PS51977">
    <property type="entry name" value="WGR"/>
    <property type="match status" value="1"/>
</dbReference>
<sequence>MEIYLVFVDAIQNSNKFWAAIVEDGNLTVQWGRVGYQAQTKVHTLGNHQRAVSKFNNLVAEKKSKGYSESQPEIDASRSVADIRRAIQLLNIIRPCIANRIFHDGYVSALNEYLKIVPTPLGMQIDYHGIYRTVADVDYQMELLNSLLTTPAPQVAAVAVGHAPEATAEPKVVSLKTISKNFWRHL</sequence>